<gene>
    <name evidence="2" type="ORF">F4553_001392</name>
</gene>
<dbReference type="Proteomes" id="UP000587527">
    <property type="component" value="Unassembled WGS sequence"/>
</dbReference>
<evidence type="ECO:0000256" key="1">
    <source>
        <dbReference type="SAM" id="Phobius"/>
    </source>
</evidence>
<dbReference type="Pfam" id="PF20128">
    <property type="entry name" value="DUF6518"/>
    <property type="match status" value="1"/>
</dbReference>
<feature type="transmembrane region" description="Helical" evidence="1">
    <location>
        <begin position="43"/>
        <end position="60"/>
    </location>
</feature>
<comment type="caution">
    <text evidence="2">The sequence shown here is derived from an EMBL/GenBank/DDBJ whole genome shotgun (WGS) entry which is preliminary data.</text>
</comment>
<sequence length="214" mass="21871">MTTPPRPALAIPASLAAGLIVGWLTFVLQGILPDAFNQLANSGAVWCVIGFAAGAVGTIGRELGRRGMLAAALFGAVALFGEVIGYYGSTTLFLGDDVSAAALRGPAVWLVVACVAGPVFGIAGLAYRAGRGRVRHLGMGALGAVFLAEGLYLAIVLGYWAEAAILGTLGLLVPVVLGRSWSERLRGLGALVPLIVVGALAELGVYLLTRAAFR</sequence>
<proteinExistence type="predicted"/>
<accession>A0A841BM15</accession>
<dbReference type="InterPro" id="IPR045393">
    <property type="entry name" value="DUF6518"/>
</dbReference>
<evidence type="ECO:0000313" key="2">
    <source>
        <dbReference type="EMBL" id="MBB5868013.1"/>
    </source>
</evidence>
<keyword evidence="1" id="KW-0812">Transmembrane</keyword>
<feature type="transmembrane region" description="Helical" evidence="1">
    <location>
        <begin position="67"/>
        <end position="87"/>
    </location>
</feature>
<dbReference type="AlphaFoldDB" id="A0A841BM15"/>
<feature type="transmembrane region" description="Helical" evidence="1">
    <location>
        <begin position="163"/>
        <end position="181"/>
    </location>
</feature>
<feature type="transmembrane region" description="Helical" evidence="1">
    <location>
        <begin position="7"/>
        <end position="31"/>
    </location>
</feature>
<keyword evidence="1" id="KW-0472">Membrane</keyword>
<evidence type="ECO:0000313" key="3">
    <source>
        <dbReference type="Proteomes" id="UP000587527"/>
    </source>
</evidence>
<protein>
    <submittedName>
        <fullName evidence="2">Uncharacterized protein</fullName>
    </submittedName>
</protein>
<keyword evidence="3" id="KW-1185">Reference proteome</keyword>
<feature type="transmembrane region" description="Helical" evidence="1">
    <location>
        <begin position="107"/>
        <end position="127"/>
    </location>
</feature>
<feature type="transmembrane region" description="Helical" evidence="1">
    <location>
        <begin position="188"/>
        <end position="208"/>
    </location>
</feature>
<name>A0A841BM15_9ACTN</name>
<organism evidence="2 3">
    <name type="scientific">Allocatelliglobosispora scoriae</name>
    <dbReference type="NCBI Taxonomy" id="643052"/>
    <lineage>
        <taxon>Bacteria</taxon>
        <taxon>Bacillati</taxon>
        <taxon>Actinomycetota</taxon>
        <taxon>Actinomycetes</taxon>
        <taxon>Micromonosporales</taxon>
        <taxon>Micromonosporaceae</taxon>
        <taxon>Allocatelliglobosispora</taxon>
    </lineage>
</organism>
<keyword evidence="1" id="KW-1133">Transmembrane helix</keyword>
<dbReference type="RefSeq" id="WP_184833626.1">
    <property type="nucleotide sequence ID" value="NZ_JACHMN010000002.1"/>
</dbReference>
<reference evidence="2 3" key="1">
    <citation type="submission" date="2020-08" db="EMBL/GenBank/DDBJ databases">
        <title>Sequencing the genomes of 1000 actinobacteria strains.</title>
        <authorList>
            <person name="Klenk H.-P."/>
        </authorList>
    </citation>
    <scope>NUCLEOTIDE SEQUENCE [LARGE SCALE GENOMIC DNA]</scope>
    <source>
        <strain evidence="2 3">DSM 45362</strain>
    </source>
</reference>
<feature type="transmembrane region" description="Helical" evidence="1">
    <location>
        <begin position="139"/>
        <end position="157"/>
    </location>
</feature>
<dbReference type="EMBL" id="JACHMN010000002">
    <property type="protein sequence ID" value="MBB5868013.1"/>
    <property type="molecule type" value="Genomic_DNA"/>
</dbReference>